<feature type="transmembrane region" description="Helical" evidence="3">
    <location>
        <begin position="526"/>
        <end position="544"/>
    </location>
</feature>
<sequence length="683" mass="73076">MEEKGSGRDGFPFPGSQSSQKRGPRVSQMPAFPPPPVDNSSQDRSSPSARSSRAPQPPPYPSPQRIKAVPVARSYSTAEDGGRASSMATMNAGILSSLMQLSSLRRRGSNAPSIASTAAPSRSGSNAGDDLPTYTSLGLQRTFSMRSTGTTVEREGLDEDHPAITGVKPSHDKAGQQEMEIKQELKEGEEDMSESVQRKLERKMIQYHMSSVKARQTFMQKLAKALISFGFPPHRLEPTLDAVATFLHLDATTSLFAKRLQIVYEDKRTGTSLTKIIRAAPALSLGKLHDTHMIYRAVMHDEISIDDGSRKLDQIFKAPEPYPLWGKVLIVWGCGLFICPAFGGSILDSLIVSVPGAIIFLAQQYIAAKSSNLKSISNVLAAIIGAFYARGLASTGYFCFEAIASASIVFILPAFPALCGALELLNENWDRAVASIGYSVLYVVVLGMGLSIGSQIYCDIASYSASASAVETIDGIFVAQNGTAPFFEGSFTFTNETSSITSLEQGNVNCFRDPSWPWWRQSLSQYGWTWVIYIPCFALLLSMLNGQPFRKKQTLLMVLIAVLGQAANTAASRWLLGQTYVVNVVGPFVLGIAGIVASRMSHGKQTALTLMLPGVLVSVPGGIAAAGGLAMTQGGSTDIATSAISIGGRMISVATGISVGLILAAAVGYVAQLHKKKTAIFSF</sequence>
<comment type="similarity">
    <text evidence="1">Belongs to the ThrE exporter (TC 2.A.79) family.</text>
</comment>
<keyword evidence="3" id="KW-1133">Transmembrane helix</keyword>
<proteinExistence type="inferred from homology"/>
<keyword evidence="3" id="KW-0812">Transmembrane</keyword>
<feature type="region of interest" description="Disordered" evidence="2">
    <location>
        <begin position="1"/>
        <end position="86"/>
    </location>
</feature>
<organism evidence="5 6">
    <name type="scientific">Calocera viscosa (strain TUFC12733)</name>
    <dbReference type="NCBI Taxonomy" id="1330018"/>
    <lineage>
        <taxon>Eukaryota</taxon>
        <taxon>Fungi</taxon>
        <taxon>Dikarya</taxon>
        <taxon>Basidiomycota</taxon>
        <taxon>Agaricomycotina</taxon>
        <taxon>Dacrymycetes</taxon>
        <taxon>Dacrymycetales</taxon>
        <taxon>Dacrymycetaceae</taxon>
        <taxon>Calocera</taxon>
    </lineage>
</organism>
<dbReference type="InterPro" id="IPR051361">
    <property type="entry name" value="ThrE/Ser_Exporter"/>
</dbReference>
<feature type="transmembrane region" description="Helical" evidence="3">
    <location>
        <begin position="437"/>
        <end position="457"/>
    </location>
</feature>
<dbReference type="OrthoDB" id="3352204at2759"/>
<evidence type="ECO:0000256" key="3">
    <source>
        <dbReference type="SAM" id="Phobius"/>
    </source>
</evidence>
<dbReference type="PANTHER" id="PTHR31082">
    <property type="entry name" value="PHEROMONE-REGULATED MEMBRANE PROTEIN 10"/>
    <property type="match status" value="1"/>
</dbReference>
<name>A0A167IRL8_CALVF</name>
<evidence type="ECO:0000256" key="1">
    <source>
        <dbReference type="ARBA" id="ARBA00034125"/>
    </source>
</evidence>
<dbReference type="GO" id="GO:0022857">
    <property type="term" value="F:transmembrane transporter activity"/>
    <property type="evidence" value="ECO:0007669"/>
    <property type="project" value="InterPro"/>
</dbReference>
<dbReference type="InterPro" id="IPR010619">
    <property type="entry name" value="ThrE-like_N"/>
</dbReference>
<dbReference type="PANTHER" id="PTHR31082:SF4">
    <property type="entry name" value="PHEROMONE-REGULATED MEMBRANE PROTEIN 10"/>
    <property type="match status" value="1"/>
</dbReference>
<feature type="region of interest" description="Disordered" evidence="2">
    <location>
        <begin position="106"/>
        <end position="131"/>
    </location>
</feature>
<feature type="transmembrane region" description="Helical" evidence="3">
    <location>
        <begin position="650"/>
        <end position="671"/>
    </location>
</feature>
<feature type="domain" description="Threonine/serine exporter-like N-terminal" evidence="4">
    <location>
        <begin position="218"/>
        <end position="456"/>
    </location>
</feature>
<keyword evidence="6" id="KW-1185">Reference proteome</keyword>
<feature type="transmembrane region" description="Helical" evidence="3">
    <location>
        <begin position="324"/>
        <end position="343"/>
    </location>
</feature>
<feature type="compositionally biased region" description="Low complexity" evidence="2">
    <location>
        <begin position="40"/>
        <end position="54"/>
    </location>
</feature>
<evidence type="ECO:0000256" key="2">
    <source>
        <dbReference type="SAM" id="MobiDB-lite"/>
    </source>
</evidence>
<gene>
    <name evidence="5" type="ORF">CALVIDRAFT_566993</name>
</gene>
<dbReference type="AlphaFoldDB" id="A0A167IRL8"/>
<dbReference type="EMBL" id="KV417306">
    <property type="protein sequence ID" value="KZO92890.1"/>
    <property type="molecule type" value="Genomic_DNA"/>
</dbReference>
<feature type="transmembrane region" description="Helical" evidence="3">
    <location>
        <begin position="610"/>
        <end position="630"/>
    </location>
</feature>
<keyword evidence="3" id="KW-0472">Membrane</keyword>
<dbReference type="Proteomes" id="UP000076738">
    <property type="component" value="Unassembled WGS sequence"/>
</dbReference>
<feature type="transmembrane region" description="Helical" evidence="3">
    <location>
        <begin position="404"/>
        <end position="425"/>
    </location>
</feature>
<feature type="transmembrane region" description="Helical" evidence="3">
    <location>
        <begin position="379"/>
        <end position="398"/>
    </location>
</feature>
<evidence type="ECO:0000313" key="6">
    <source>
        <dbReference type="Proteomes" id="UP000076738"/>
    </source>
</evidence>
<evidence type="ECO:0000259" key="4">
    <source>
        <dbReference type="Pfam" id="PF06738"/>
    </source>
</evidence>
<reference evidence="5 6" key="1">
    <citation type="journal article" date="2016" name="Mol. Biol. Evol.">
        <title>Comparative Genomics of Early-Diverging Mushroom-Forming Fungi Provides Insights into the Origins of Lignocellulose Decay Capabilities.</title>
        <authorList>
            <person name="Nagy L.G."/>
            <person name="Riley R."/>
            <person name="Tritt A."/>
            <person name="Adam C."/>
            <person name="Daum C."/>
            <person name="Floudas D."/>
            <person name="Sun H."/>
            <person name="Yadav J.S."/>
            <person name="Pangilinan J."/>
            <person name="Larsson K.H."/>
            <person name="Matsuura K."/>
            <person name="Barry K."/>
            <person name="Labutti K."/>
            <person name="Kuo R."/>
            <person name="Ohm R.A."/>
            <person name="Bhattacharya S.S."/>
            <person name="Shirouzu T."/>
            <person name="Yoshinaga Y."/>
            <person name="Martin F.M."/>
            <person name="Grigoriev I.V."/>
            <person name="Hibbett D.S."/>
        </authorList>
    </citation>
    <scope>NUCLEOTIDE SEQUENCE [LARGE SCALE GENOMIC DNA]</scope>
    <source>
        <strain evidence="5 6">TUFC12733</strain>
    </source>
</reference>
<evidence type="ECO:0000313" key="5">
    <source>
        <dbReference type="EMBL" id="KZO92890.1"/>
    </source>
</evidence>
<protein>
    <submittedName>
        <fullName evidence="5">DUF1212-domain-containing protein</fullName>
    </submittedName>
</protein>
<dbReference type="Pfam" id="PF06738">
    <property type="entry name" value="ThrE"/>
    <property type="match status" value="1"/>
</dbReference>
<accession>A0A167IRL8</accession>
<feature type="transmembrane region" description="Helical" evidence="3">
    <location>
        <begin position="580"/>
        <end position="598"/>
    </location>
</feature>
<feature type="compositionally biased region" description="Polar residues" evidence="2">
    <location>
        <begin position="110"/>
        <end position="126"/>
    </location>
</feature>